<dbReference type="AlphaFoldDB" id="A0A9E4KEN2"/>
<protein>
    <submittedName>
        <fullName evidence="1">DUF2452 domain-containing protein</fullName>
    </submittedName>
</protein>
<dbReference type="InterPro" id="IPR019534">
    <property type="entry name" value="DUF2452"/>
</dbReference>
<name>A0A9E4KEN2_9GAMM</name>
<gene>
    <name evidence="1" type="ORF">JAZ07_10790</name>
</gene>
<dbReference type="PANTHER" id="PTHR14553">
    <property type="entry name" value="UNCHARACTERIZED PROTEIN C1ORF50"/>
    <property type="match status" value="1"/>
</dbReference>
<organism evidence="1 2">
    <name type="scientific">Candidatus Thiodiazotropha taylori</name>
    <dbReference type="NCBI Taxonomy" id="2792791"/>
    <lineage>
        <taxon>Bacteria</taxon>
        <taxon>Pseudomonadati</taxon>
        <taxon>Pseudomonadota</taxon>
        <taxon>Gammaproteobacteria</taxon>
        <taxon>Chromatiales</taxon>
        <taxon>Sedimenticolaceae</taxon>
        <taxon>Candidatus Thiodiazotropha</taxon>
    </lineage>
</organism>
<evidence type="ECO:0000313" key="1">
    <source>
        <dbReference type="EMBL" id="MCG7946818.1"/>
    </source>
</evidence>
<dbReference type="Proteomes" id="UP000886667">
    <property type="component" value="Unassembled WGS sequence"/>
</dbReference>
<dbReference type="EMBL" id="JAEPCM010000360">
    <property type="protein sequence ID" value="MCG7946818.1"/>
    <property type="molecule type" value="Genomic_DNA"/>
</dbReference>
<reference evidence="1" key="1">
    <citation type="journal article" date="2021" name="Proc. Natl. Acad. Sci. U.S.A.">
        <title>Global biogeography of chemosynthetic symbionts reveals both localized and globally distributed symbiont groups. .</title>
        <authorList>
            <person name="Osvatic J.T."/>
            <person name="Wilkins L.G.E."/>
            <person name="Leibrecht L."/>
            <person name="Leray M."/>
            <person name="Zauner S."/>
            <person name="Polzin J."/>
            <person name="Camacho Y."/>
            <person name="Gros O."/>
            <person name="van Gils J.A."/>
            <person name="Eisen J.A."/>
            <person name="Petersen J.M."/>
            <person name="Yuen B."/>
        </authorList>
    </citation>
    <scope>NUCLEOTIDE SEQUENCE</scope>
    <source>
        <strain evidence="1">MAGclacostrist064TRANS</strain>
    </source>
</reference>
<dbReference type="PANTHER" id="PTHR14553:SF1">
    <property type="entry name" value="SIMILAR TO CHROMOSOME 1 OPEN READING FRAME 50"/>
    <property type="match status" value="1"/>
</dbReference>
<evidence type="ECO:0000313" key="2">
    <source>
        <dbReference type="Proteomes" id="UP000886667"/>
    </source>
</evidence>
<comment type="caution">
    <text evidence="1">The sequence shown here is derived from an EMBL/GenBank/DDBJ whole genome shotgun (WGS) entry which is preliminary data.</text>
</comment>
<proteinExistence type="predicted"/>
<accession>A0A9E4KEN2</accession>
<sequence>MTKKKDRHISPEYTSPYPVSRLAPAFNLVDLAKEIAQADEMLANRAGSQLKIIAEQMAVLQQQAKSILEQTARDQQIHRAQCNFQKKPGQIYHLYQNRHGGSILSMLSPDDWQGKPPNQFIGSYRLESDRSWSPCQGKTIEEEDNHLKVIHHLLSDPL</sequence>
<dbReference type="Pfam" id="PF10504">
    <property type="entry name" value="DUF2452"/>
    <property type="match status" value="1"/>
</dbReference>